<organism evidence="2 3">
    <name type="scientific">Lacticaseibacillus manihotivorans DSM 13343 = JCM 12514</name>
    <dbReference type="NCBI Taxonomy" id="1423769"/>
    <lineage>
        <taxon>Bacteria</taxon>
        <taxon>Bacillati</taxon>
        <taxon>Bacillota</taxon>
        <taxon>Bacilli</taxon>
        <taxon>Lactobacillales</taxon>
        <taxon>Lactobacillaceae</taxon>
        <taxon>Lacticaseibacillus</taxon>
    </lineage>
</organism>
<evidence type="ECO:0000313" key="3">
    <source>
        <dbReference type="Proteomes" id="UP000051790"/>
    </source>
</evidence>
<evidence type="ECO:0000313" key="2">
    <source>
        <dbReference type="EMBL" id="KRL44476.1"/>
    </source>
</evidence>
<reference evidence="2 3" key="1">
    <citation type="journal article" date="2015" name="Genome Announc.">
        <title>Expanding the biotechnology potential of lactobacilli through comparative genomics of 213 strains and associated genera.</title>
        <authorList>
            <person name="Sun Z."/>
            <person name="Harris H.M."/>
            <person name="McCann A."/>
            <person name="Guo C."/>
            <person name="Argimon S."/>
            <person name="Zhang W."/>
            <person name="Yang X."/>
            <person name="Jeffery I.B."/>
            <person name="Cooney J.C."/>
            <person name="Kagawa T.F."/>
            <person name="Liu W."/>
            <person name="Song Y."/>
            <person name="Salvetti E."/>
            <person name="Wrobel A."/>
            <person name="Rasinkangas P."/>
            <person name="Parkhill J."/>
            <person name="Rea M.C."/>
            <person name="O'Sullivan O."/>
            <person name="Ritari J."/>
            <person name="Douillard F.P."/>
            <person name="Paul Ross R."/>
            <person name="Yang R."/>
            <person name="Briner A.E."/>
            <person name="Felis G.E."/>
            <person name="de Vos W.M."/>
            <person name="Barrangou R."/>
            <person name="Klaenhammer T.R."/>
            <person name="Caufield P.W."/>
            <person name="Cui Y."/>
            <person name="Zhang H."/>
            <person name="O'Toole P.W."/>
        </authorList>
    </citation>
    <scope>NUCLEOTIDE SEQUENCE [LARGE SCALE GENOMIC DNA]</scope>
    <source>
        <strain evidence="2 3">DSM 13343</strain>
    </source>
</reference>
<evidence type="ECO:0000256" key="1">
    <source>
        <dbReference type="SAM" id="Phobius"/>
    </source>
</evidence>
<dbReference type="EMBL" id="AZEU01000152">
    <property type="protein sequence ID" value="KRL44476.1"/>
    <property type="molecule type" value="Genomic_DNA"/>
</dbReference>
<dbReference type="OrthoDB" id="9906012at2"/>
<proteinExistence type="predicted"/>
<name>A0A0R1QIP7_9LACO</name>
<dbReference type="Proteomes" id="UP000051790">
    <property type="component" value="Unassembled WGS sequence"/>
</dbReference>
<accession>A0A0R1QIP7</accession>
<dbReference type="RefSeq" id="WP_054716555.1">
    <property type="nucleotide sequence ID" value="NZ_AZEU01000152.1"/>
</dbReference>
<dbReference type="PATRIC" id="fig|1423769.4.peg.1230"/>
<comment type="caution">
    <text evidence="2">The sequence shown here is derived from an EMBL/GenBank/DDBJ whole genome shotgun (WGS) entry which is preliminary data.</text>
</comment>
<keyword evidence="1" id="KW-1133">Transmembrane helix</keyword>
<sequence>MKAYRALNPISVVFAVIAMLVISVACLTAYRSFQSQSGNAVTIWDQDGNRVHPSPYQDTDTTKHVYDNKTKQVIEIERQSDGTWQPK</sequence>
<dbReference type="PROSITE" id="PS51257">
    <property type="entry name" value="PROKAR_LIPOPROTEIN"/>
    <property type="match status" value="1"/>
</dbReference>
<keyword evidence="3" id="KW-1185">Reference proteome</keyword>
<gene>
    <name evidence="2" type="ORF">FD01_GL001140</name>
</gene>
<keyword evidence="1" id="KW-0812">Transmembrane</keyword>
<protein>
    <recommendedName>
        <fullName evidence="4">Lipoprotein</fullName>
    </recommendedName>
</protein>
<keyword evidence="1" id="KW-0472">Membrane</keyword>
<evidence type="ECO:0008006" key="4">
    <source>
        <dbReference type="Google" id="ProtNLM"/>
    </source>
</evidence>
<feature type="transmembrane region" description="Helical" evidence="1">
    <location>
        <begin position="6"/>
        <end position="30"/>
    </location>
</feature>
<dbReference type="AlphaFoldDB" id="A0A0R1QIP7"/>